<accession>A0A4Y2HLI8</accession>
<gene>
    <name evidence="1" type="ORF">AVEN_169777_1</name>
</gene>
<sequence>MKLQSTFVYSKYQESKISHNNSKPPHYRFGVEFSLPAYSSHRVQLSCLLLLFPLSLELSCLFLLLPSRAEFSCLLLLSPLELSLVVFDAASDLSLVVIC</sequence>
<comment type="caution">
    <text evidence="1">The sequence shown here is derived from an EMBL/GenBank/DDBJ whole genome shotgun (WGS) entry which is preliminary data.</text>
</comment>
<name>A0A4Y2HLI8_ARAVE</name>
<dbReference type="AlphaFoldDB" id="A0A4Y2HLI8"/>
<proteinExistence type="predicted"/>
<evidence type="ECO:0000313" key="1">
    <source>
        <dbReference type="EMBL" id="GBM66110.1"/>
    </source>
</evidence>
<dbReference type="EMBL" id="BGPR01002007">
    <property type="protein sequence ID" value="GBM66110.1"/>
    <property type="molecule type" value="Genomic_DNA"/>
</dbReference>
<reference evidence="1 2" key="1">
    <citation type="journal article" date="2019" name="Sci. Rep.">
        <title>Orb-weaving spider Araneus ventricosus genome elucidates the spidroin gene catalogue.</title>
        <authorList>
            <person name="Kono N."/>
            <person name="Nakamura H."/>
            <person name="Ohtoshi R."/>
            <person name="Moran D.A.P."/>
            <person name="Shinohara A."/>
            <person name="Yoshida Y."/>
            <person name="Fujiwara M."/>
            <person name="Mori M."/>
            <person name="Tomita M."/>
            <person name="Arakawa K."/>
        </authorList>
    </citation>
    <scope>NUCLEOTIDE SEQUENCE [LARGE SCALE GENOMIC DNA]</scope>
</reference>
<protein>
    <submittedName>
        <fullName evidence="1">Uncharacterized protein</fullName>
    </submittedName>
</protein>
<dbReference type="Proteomes" id="UP000499080">
    <property type="component" value="Unassembled WGS sequence"/>
</dbReference>
<keyword evidence="2" id="KW-1185">Reference proteome</keyword>
<evidence type="ECO:0000313" key="2">
    <source>
        <dbReference type="Proteomes" id="UP000499080"/>
    </source>
</evidence>
<organism evidence="1 2">
    <name type="scientific">Araneus ventricosus</name>
    <name type="common">Orbweaver spider</name>
    <name type="synonym">Epeira ventricosa</name>
    <dbReference type="NCBI Taxonomy" id="182803"/>
    <lineage>
        <taxon>Eukaryota</taxon>
        <taxon>Metazoa</taxon>
        <taxon>Ecdysozoa</taxon>
        <taxon>Arthropoda</taxon>
        <taxon>Chelicerata</taxon>
        <taxon>Arachnida</taxon>
        <taxon>Araneae</taxon>
        <taxon>Araneomorphae</taxon>
        <taxon>Entelegynae</taxon>
        <taxon>Araneoidea</taxon>
        <taxon>Araneidae</taxon>
        <taxon>Araneus</taxon>
    </lineage>
</organism>